<evidence type="ECO:0000313" key="2">
    <source>
        <dbReference type="Proteomes" id="UP000054282"/>
    </source>
</evidence>
<sequence>MGNYDDITQTLLINKIKIKYDANREGNKYLRYSWGDPHSFIYPDISSRINHCKIYRKCALLCLSHIVLSHSPKNTNRKYRT</sequence>
<dbReference type="Proteomes" id="UP000054282">
    <property type="component" value="Unassembled WGS sequence"/>
</dbReference>
<dbReference type="EMBL" id="GG702872">
    <property type="protein sequence ID" value="KOB89658.1"/>
    <property type="molecule type" value="Genomic_DNA"/>
</dbReference>
<dbReference type="AlphaFoldDB" id="A0A0L7MA28"/>
<evidence type="ECO:0000313" key="1">
    <source>
        <dbReference type="EMBL" id="KOB89658.1"/>
    </source>
</evidence>
<organism evidence="1 2">
    <name type="scientific">Plasmodium falciparum (isolate Dd2)</name>
    <dbReference type="NCBI Taxonomy" id="57267"/>
    <lineage>
        <taxon>Eukaryota</taxon>
        <taxon>Sar</taxon>
        <taxon>Alveolata</taxon>
        <taxon>Apicomplexa</taxon>
        <taxon>Aconoidasida</taxon>
        <taxon>Haemosporida</taxon>
        <taxon>Plasmodiidae</taxon>
        <taxon>Plasmodium</taxon>
        <taxon>Plasmodium (Laverania)</taxon>
    </lineage>
</organism>
<name>A0A0L7MA28_PLAF4</name>
<protein>
    <submittedName>
        <fullName evidence="1">Uncharacterized protein</fullName>
    </submittedName>
</protein>
<dbReference type="KEGG" id="pfd:PFDG_05208"/>
<reference evidence="2" key="1">
    <citation type="submission" date="2006-09" db="EMBL/GenBank/DDBJ databases">
        <title>Annotation of Plasmodium falciparum Dd2.</title>
        <authorList>
            <consortium name="The Broad Institute Genome Sequencing Platform"/>
            <person name="Volkman S.K."/>
            <person name="Neafsey D.E."/>
            <person name="Dash A.P."/>
            <person name="Chitnis C.E."/>
            <person name="Hartl D.L."/>
            <person name="Young S.K."/>
            <person name="Zeng Q."/>
            <person name="Koehrsen M."/>
            <person name="Alvarado L."/>
            <person name="Berlin A."/>
            <person name="Borenstein D."/>
            <person name="Chapman S.B."/>
            <person name="Chen Z."/>
            <person name="Engels R."/>
            <person name="Freedman E."/>
            <person name="Gellesch M."/>
            <person name="Goldberg J."/>
            <person name="Griggs A."/>
            <person name="Gujja S."/>
            <person name="Heilman E.R."/>
            <person name="Heiman D.I."/>
            <person name="Howarth C."/>
            <person name="Jen D."/>
            <person name="Larson L."/>
            <person name="Mehta T."/>
            <person name="Neiman D."/>
            <person name="Park D."/>
            <person name="Pearson M."/>
            <person name="Roberts A."/>
            <person name="Saif S."/>
            <person name="Shea T."/>
            <person name="Shenoy N."/>
            <person name="Sisk P."/>
            <person name="Stolte C."/>
            <person name="Sykes S."/>
            <person name="Walk T."/>
            <person name="White J."/>
            <person name="Yandava C."/>
            <person name="Haas B."/>
            <person name="Henn M.R."/>
            <person name="Nusbaum C."/>
            <person name="Birren B."/>
        </authorList>
    </citation>
    <scope>NUCLEOTIDE SEQUENCE [LARGE SCALE GENOMIC DNA]</scope>
</reference>
<accession>A0A0L7MA28</accession>
<gene>
    <name evidence="1" type="ORF">PFDG_05208</name>
</gene>
<proteinExistence type="predicted"/>
<reference evidence="2" key="2">
    <citation type="submission" date="2006-09" db="EMBL/GenBank/DDBJ databases">
        <title>The genome sequence of Plasmodium falciparum Dd2.</title>
        <authorList>
            <consortium name="The Broad Institute Genome Sequencing Platform"/>
            <person name="Birren B."/>
            <person name="Lander E."/>
            <person name="Galagan J."/>
            <person name="Nusbaum C."/>
            <person name="Devon K."/>
            <person name="Henn M."/>
            <person name="Jaffe D."/>
            <person name="Butler J."/>
            <person name="Alvarez P."/>
            <person name="Gnerre S."/>
            <person name="Grabherr M."/>
            <person name="Kleber M."/>
            <person name="Mauceli E."/>
            <person name="Brockman W."/>
            <person name="MacCallum I.A."/>
            <person name="Rounsley S."/>
            <person name="Young S."/>
            <person name="LaButti K."/>
            <person name="Pushparaj V."/>
            <person name="DeCaprio D."/>
            <person name="Crawford M."/>
            <person name="Koehrsen M."/>
            <person name="Engels R."/>
            <person name="Montgomery P."/>
            <person name="Pearson M."/>
            <person name="Howarth C."/>
            <person name="Larson L."/>
            <person name="Luoma S."/>
            <person name="White J."/>
            <person name="Kodira C."/>
            <person name="Zeng Q."/>
            <person name="O'Leary S."/>
            <person name="Yandava C."/>
            <person name="Alvarado L."/>
            <person name="Wirth D."/>
            <person name="Volkman S."/>
            <person name="Hartl D."/>
        </authorList>
    </citation>
    <scope>NUCLEOTIDE SEQUENCE [LARGE SCALE GENOMIC DNA]</scope>
</reference>